<dbReference type="EMBL" id="AFHG01000044">
    <property type="protein sequence ID" value="EGK72011.1"/>
    <property type="molecule type" value="Genomic_DNA"/>
</dbReference>
<dbReference type="AlphaFoldDB" id="F5RBZ4"/>
<keyword evidence="3" id="KW-1185">Reference proteome</keyword>
<dbReference type="InterPro" id="IPR049945">
    <property type="entry name" value="AAA_22"/>
</dbReference>
<dbReference type="PANTHER" id="PTHR35894">
    <property type="entry name" value="GENERAL SECRETION PATHWAY PROTEIN A-RELATED"/>
    <property type="match status" value="1"/>
</dbReference>
<comment type="caution">
    <text evidence="2">The sequence shown here is derived from an EMBL/GenBank/DDBJ whole genome shotgun (WGS) entry which is preliminary data.</text>
</comment>
<gene>
    <name evidence="2" type="ORF">METUNv1_01789</name>
</gene>
<organism evidence="2 3">
    <name type="scientific">Methyloversatilis universalis (strain ATCC BAA-1314 / DSM 25237 / JCM 13912 / CCUG 52030 / FAM5)</name>
    <dbReference type="NCBI Taxonomy" id="1000565"/>
    <lineage>
        <taxon>Bacteria</taxon>
        <taxon>Pseudomonadati</taxon>
        <taxon>Pseudomonadota</taxon>
        <taxon>Betaproteobacteria</taxon>
        <taxon>Nitrosomonadales</taxon>
        <taxon>Sterolibacteriaceae</taxon>
        <taxon>Methyloversatilis</taxon>
    </lineage>
</organism>
<accession>F5RBZ4</accession>
<sequence length="244" mass="26649">MKKAFVETKNVELFRAALKAVEQRGAPEASWLLVAGDPALGKSTTVKKWAAANRAIYLRAKKMWTPSFFIRDLAGELGEDEDGSLKSVFGRVIARIGHTQATIVIDEVQHCLHSGAAVLEELRDITDTTETMAVLVTGVEQVQSRIGKHAQISSRIARVVDFRPSTVEDIGLMCAQLCEVNVAPDAVALVHQQAQGRMRQTMNALVAIEAIARRNKLVTVTAADLQGVVLVQDWRVKRVAKEAA</sequence>
<dbReference type="GO" id="GO:0016887">
    <property type="term" value="F:ATP hydrolysis activity"/>
    <property type="evidence" value="ECO:0007669"/>
    <property type="project" value="InterPro"/>
</dbReference>
<dbReference type="eggNOG" id="COG2842">
    <property type="taxonomic scope" value="Bacteria"/>
</dbReference>
<evidence type="ECO:0000313" key="3">
    <source>
        <dbReference type="Proteomes" id="UP000005019"/>
    </source>
</evidence>
<protein>
    <submittedName>
        <fullName evidence="2">Bacteriophage DNA transposition B protein</fullName>
    </submittedName>
</protein>
<dbReference type="STRING" id="1000565.METUNv1_01789"/>
<dbReference type="Proteomes" id="UP000005019">
    <property type="component" value="Unassembled WGS sequence"/>
</dbReference>
<reference evidence="2 3" key="1">
    <citation type="journal article" date="2011" name="J. Bacteriol.">
        <title>Genome sequence of Methyloversatilis universalis FAM5T, a methylotrophic representative of the order Rhodocyclales.</title>
        <authorList>
            <person name="Kittichotirat W."/>
            <person name="Good N.M."/>
            <person name="Hall R."/>
            <person name="Bringel F."/>
            <person name="Lajus A."/>
            <person name="Medigue C."/>
            <person name="Smalley N.E."/>
            <person name="Beck D."/>
            <person name="Bumgarner R."/>
            <person name="Vuilleumier S."/>
            <person name="Kalyuzhnaya M.G."/>
        </authorList>
    </citation>
    <scope>NUCLEOTIDE SEQUENCE [LARGE SCALE GENOMIC DNA]</scope>
    <source>
        <strain evidence="3">ATCC BAA-1314 / JCM 13912 / FAM5</strain>
    </source>
</reference>
<feature type="domain" description="ORC1/DEAH AAA+ ATPase" evidence="1">
    <location>
        <begin position="30"/>
        <end position="145"/>
    </location>
</feature>
<dbReference type="SUPFAM" id="SSF52540">
    <property type="entry name" value="P-loop containing nucleoside triphosphate hydrolases"/>
    <property type="match status" value="1"/>
</dbReference>
<dbReference type="Pfam" id="PF13401">
    <property type="entry name" value="AAA_22"/>
    <property type="match status" value="1"/>
</dbReference>
<evidence type="ECO:0000259" key="1">
    <source>
        <dbReference type="Pfam" id="PF13401"/>
    </source>
</evidence>
<dbReference type="PANTHER" id="PTHR35894:SF5">
    <property type="entry name" value="MU-LIKE PROPHAGE FLUMU DNA TRANSPOSITION PROTEIN B"/>
    <property type="match status" value="1"/>
</dbReference>
<dbReference type="RefSeq" id="WP_008060882.1">
    <property type="nucleotide sequence ID" value="NZ_AFHG01000044.1"/>
</dbReference>
<name>F5RBZ4_METUF</name>
<dbReference type="InterPro" id="IPR052026">
    <property type="entry name" value="ExeA_AAA_ATPase_DNA-bind"/>
</dbReference>
<dbReference type="InterPro" id="IPR027417">
    <property type="entry name" value="P-loop_NTPase"/>
</dbReference>
<proteinExistence type="predicted"/>
<dbReference type="Gene3D" id="3.40.50.300">
    <property type="entry name" value="P-loop containing nucleotide triphosphate hydrolases"/>
    <property type="match status" value="1"/>
</dbReference>
<evidence type="ECO:0000313" key="2">
    <source>
        <dbReference type="EMBL" id="EGK72011.1"/>
    </source>
</evidence>
<dbReference type="OrthoDB" id="9797061at2"/>